<organism evidence="1 2">
    <name type="scientific">Saccharibacillus alkalitolerans</name>
    <dbReference type="NCBI Taxonomy" id="2705290"/>
    <lineage>
        <taxon>Bacteria</taxon>
        <taxon>Bacillati</taxon>
        <taxon>Bacillota</taxon>
        <taxon>Bacilli</taxon>
        <taxon>Bacillales</taxon>
        <taxon>Paenibacillaceae</taxon>
        <taxon>Saccharibacillus</taxon>
    </lineage>
</organism>
<comment type="caution">
    <text evidence="1">The sequence shown here is derived from an EMBL/GenBank/DDBJ whole genome shotgun (WGS) entry which is preliminary data.</text>
</comment>
<protein>
    <submittedName>
        <fullName evidence="1">Uncharacterized protein</fullName>
    </submittedName>
</protein>
<proteinExistence type="predicted"/>
<dbReference type="RefSeq" id="WP_166275791.1">
    <property type="nucleotide sequence ID" value="NZ_JAAFGS010000005.1"/>
</dbReference>
<reference evidence="1 2" key="1">
    <citation type="submission" date="2020-01" db="EMBL/GenBank/DDBJ databases">
        <title>Polyphasic characterisation and genomic insights into a novel alkali tolerant bacterium VR-M41.</title>
        <authorList>
            <person name="Vemuluri V.R."/>
        </authorList>
    </citation>
    <scope>NUCLEOTIDE SEQUENCE [LARGE SCALE GENOMIC DNA]</scope>
    <source>
        <strain evidence="1 2">VR-M41</strain>
    </source>
</reference>
<name>A0ABX0FDY2_9BACL</name>
<sequence length="202" mass="22235">MKKMTIAVLSGFFALVVIPAAYFFVVVPVINQRANAIMLTGSGEEIEAQVKQAKAKEDRRINYPVKWDDKTLIVGETTARALTGHRLMLRKNPKNPSKREALNELPIRPANAEGLLFAASADEAKAADFPLNDSRKNLDYGGNYFLGNLRLTESAIVVLPDEGYRAVTLPEQQLSLLKFSAFDDVSGKIGRFSPGARLLTIK</sequence>
<evidence type="ECO:0000313" key="2">
    <source>
        <dbReference type="Proteomes" id="UP000800303"/>
    </source>
</evidence>
<evidence type="ECO:0000313" key="1">
    <source>
        <dbReference type="EMBL" id="NGZ76692.1"/>
    </source>
</evidence>
<gene>
    <name evidence="1" type="ORF">GYN08_15310</name>
</gene>
<dbReference type="Gene3D" id="2.40.40.60">
    <property type="match status" value="1"/>
</dbReference>
<dbReference type="InterPro" id="IPR035253">
    <property type="entry name" value="Lipoprotein_22_bac"/>
</dbReference>
<dbReference type="Proteomes" id="UP000800303">
    <property type="component" value="Unassembled WGS sequence"/>
</dbReference>
<accession>A0ABX0FDY2</accession>
<dbReference type="EMBL" id="JAAFGS010000005">
    <property type="protein sequence ID" value="NGZ76692.1"/>
    <property type="molecule type" value="Genomic_DNA"/>
</dbReference>
<keyword evidence="2" id="KW-1185">Reference proteome</keyword>
<dbReference type="Pfam" id="PF17294">
    <property type="entry name" value="Lipoprotein_22"/>
    <property type="match status" value="1"/>
</dbReference>